<gene>
    <name evidence="3" type="ORF">DU508_08405</name>
</gene>
<dbReference type="GO" id="GO:0008270">
    <property type="term" value="F:zinc ion binding"/>
    <property type="evidence" value="ECO:0007669"/>
    <property type="project" value="InterPro"/>
</dbReference>
<keyword evidence="1" id="KW-0732">Signal</keyword>
<proteinExistence type="predicted"/>
<dbReference type="Proteomes" id="UP000253961">
    <property type="component" value="Unassembled WGS sequence"/>
</dbReference>
<evidence type="ECO:0000313" key="4">
    <source>
        <dbReference type="Proteomes" id="UP000253961"/>
    </source>
</evidence>
<evidence type="ECO:0000256" key="1">
    <source>
        <dbReference type="SAM" id="SignalP"/>
    </source>
</evidence>
<dbReference type="AlphaFoldDB" id="A0A369Q4E8"/>
<dbReference type="CDD" id="cd09604">
    <property type="entry name" value="M1_APN_like"/>
    <property type="match status" value="1"/>
</dbReference>
<dbReference type="GO" id="GO:0008237">
    <property type="term" value="F:metallopeptidase activity"/>
    <property type="evidence" value="ECO:0007669"/>
    <property type="project" value="InterPro"/>
</dbReference>
<name>A0A369Q4E8_9SPHI</name>
<evidence type="ECO:0000313" key="3">
    <source>
        <dbReference type="EMBL" id="RDC57198.1"/>
    </source>
</evidence>
<dbReference type="InterPro" id="IPR014782">
    <property type="entry name" value="Peptidase_M1_dom"/>
</dbReference>
<dbReference type="SUPFAM" id="SSF55486">
    <property type="entry name" value="Metalloproteases ('zincins'), catalytic domain"/>
    <property type="match status" value="1"/>
</dbReference>
<dbReference type="EMBL" id="QPKV01000003">
    <property type="protein sequence ID" value="RDC57198.1"/>
    <property type="molecule type" value="Genomic_DNA"/>
</dbReference>
<feature type="signal peptide" evidence="1">
    <location>
        <begin position="1"/>
        <end position="20"/>
    </location>
</feature>
<comment type="caution">
    <text evidence="3">The sequence shown here is derived from an EMBL/GenBank/DDBJ whole genome shotgun (WGS) entry which is preliminary data.</text>
</comment>
<dbReference type="Pfam" id="PF01433">
    <property type="entry name" value="Peptidase_M1"/>
    <property type="match status" value="1"/>
</dbReference>
<dbReference type="Gene3D" id="1.10.390.10">
    <property type="entry name" value="Neutral Protease Domain 2"/>
    <property type="match status" value="1"/>
</dbReference>
<organism evidence="3 4">
    <name type="scientific">Pedobacter chinensis</name>
    <dbReference type="NCBI Taxonomy" id="2282421"/>
    <lineage>
        <taxon>Bacteria</taxon>
        <taxon>Pseudomonadati</taxon>
        <taxon>Bacteroidota</taxon>
        <taxon>Sphingobacteriia</taxon>
        <taxon>Sphingobacteriales</taxon>
        <taxon>Sphingobacteriaceae</taxon>
        <taxon>Pedobacter</taxon>
    </lineage>
</organism>
<reference evidence="3 4" key="1">
    <citation type="submission" date="2018-07" db="EMBL/GenBank/DDBJ databases">
        <title>Pedobacter sp. nov., isolated from soil.</title>
        <authorList>
            <person name="Zhou L.Y."/>
            <person name="Du Z.J."/>
        </authorList>
    </citation>
    <scope>NUCLEOTIDE SEQUENCE [LARGE SCALE GENOMIC DNA]</scope>
    <source>
        <strain evidence="3 4">JDX94</strain>
    </source>
</reference>
<feature type="chain" id="PRO_5017050284" evidence="1">
    <location>
        <begin position="21"/>
        <end position="626"/>
    </location>
</feature>
<protein>
    <submittedName>
        <fullName evidence="3">M1 family peptidase</fullName>
    </submittedName>
</protein>
<keyword evidence="4" id="KW-1185">Reference proteome</keyword>
<dbReference type="InterPro" id="IPR027268">
    <property type="entry name" value="Peptidase_M4/M1_CTD_sf"/>
</dbReference>
<feature type="domain" description="Peptidase M1 membrane alanine aminopeptidase" evidence="2">
    <location>
        <begin position="384"/>
        <end position="530"/>
    </location>
</feature>
<accession>A0A369Q4E8</accession>
<dbReference type="RefSeq" id="WP_115402372.1">
    <property type="nucleotide sequence ID" value="NZ_QPKV01000003.1"/>
</dbReference>
<sequence length="626" mass="70920">MKKLFYLALLIGLGTYTVSAQELYMPRNIKAAYQKGTRSMTGQPGPNYWQNHGRYHMDIKVDAETKIVSGQEEIIYSNNSSDTLKTLAIRFVNNLHKPTSPRSGVVSEDFLTTGLNISSFSVDGEIYKVDSKNWGTVGNVRLKKPLNPQSKITVKIDWDYPLSKESGREGQIDPNSFFVAYSYPRISVYDDYNGWDRIPHTDRAEFYNDFNDYVFSVKAPKNYVVYATGDFLNPDEVLQAEIATRLKKSHNTDEIIHIATEEELKAGKVTAQNDWNTWKFKADHITDVTFALSNHYVWDGGSVIVDSKTGRRASAQAAYNPTTGKDFLNSVKYNINALAWFSNNWPGIPYPYVKTIAFQGFADMEYPMMVNDSNFGDPVFAQLVQDHEVAHTYFPFYMGINETRYAYMDEGWATTFEYLIGIAEHGKQAADDFYKKFRVNQYINDKSAEEDQPVISMSDQVSGAGYGNNSYGKASLSYLALKDLLGDVVFKKALHHYMNTWNGKHPIPWDYFNSINAGSGQNLNWFFQNWFFTNNYLDLAITKVATVKGKSTLNIKNVGGFSIPFDVVISYADGKTETIHKTPAVWKGNQKEVVIALNTTKKIKSITLDNGIYVDATPKDNVYEVK</sequence>
<dbReference type="OrthoDB" id="9814383at2"/>
<evidence type="ECO:0000259" key="2">
    <source>
        <dbReference type="Pfam" id="PF01433"/>
    </source>
</evidence>